<dbReference type="Gene3D" id="3.30.1300.10">
    <property type="entry name" value="Pantoate-beta-alanine ligase, C-terminal domain"/>
    <property type="match status" value="1"/>
</dbReference>
<keyword evidence="7 9" id="KW-0067">ATP-binding</keyword>
<comment type="subcellular location">
    <subcellularLocation>
        <location evidence="9">Cytoplasm</location>
    </subcellularLocation>
</comment>
<comment type="subunit">
    <text evidence="9">Homodimer.</text>
</comment>
<dbReference type="EC" id="6.3.2.1" evidence="9"/>
<accession>A0A9D1PMI2</accession>
<organism evidence="10 11">
    <name type="scientific">Candidatus Pseudogracilibacillus intestinigallinarum</name>
    <dbReference type="NCBI Taxonomy" id="2838742"/>
    <lineage>
        <taxon>Bacteria</taxon>
        <taxon>Bacillati</taxon>
        <taxon>Bacillota</taxon>
        <taxon>Bacilli</taxon>
        <taxon>Bacillales</taxon>
        <taxon>Bacillaceae</taxon>
        <taxon>Pseudogracilibacillus</taxon>
    </lineage>
</organism>
<evidence type="ECO:0000256" key="1">
    <source>
        <dbReference type="ARBA" id="ARBA00004990"/>
    </source>
</evidence>
<evidence type="ECO:0000256" key="8">
    <source>
        <dbReference type="ARBA" id="ARBA00048258"/>
    </source>
</evidence>
<dbReference type="PANTHER" id="PTHR21299:SF1">
    <property type="entry name" value="PANTOATE--BETA-ALANINE LIGASE"/>
    <property type="match status" value="1"/>
</dbReference>
<evidence type="ECO:0000256" key="4">
    <source>
        <dbReference type="ARBA" id="ARBA00022598"/>
    </source>
</evidence>
<evidence type="ECO:0000256" key="3">
    <source>
        <dbReference type="ARBA" id="ARBA00022490"/>
    </source>
</evidence>
<evidence type="ECO:0000256" key="6">
    <source>
        <dbReference type="ARBA" id="ARBA00022741"/>
    </source>
</evidence>
<feature type="binding site" evidence="9">
    <location>
        <position position="151"/>
    </location>
    <ligand>
        <name>(R)-pantoate</name>
        <dbReference type="ChEBI" id="CHEBI:15980"/>
    </ligand>
</feature>
<evidence type="ECO:0000313" key="10">
    <source>
        <dbReference type="EMBL" id="HIV75150.1"/>
    </source>
</evidence>
<dbReference type="HAMAP" id="MF_00158">
    <property type="entry name" value="PanC"/>
    <property type="match status" value="1"/>
</dbReference>
<dbReference type="NCBIfam" id="TIGR00125">
    <property type="entry name" value="cyt_tran_rel"/>
    <property type="match status" value="1"/>
</dbReference>
<keyword evidence="5 9" id="KW-0566">Pantothenate biosynthesis</keyword>
<dbReference type="InterPro" id="IPR042176">
    <property type="entry name" value="Pantoate_ligase_C"/>
</dbReference>
<keyword evidence="4 9" id="KW-0436">Ligase</keyword>
<dbReference type="CDD" id="cd00560">
    <property type="entry name" value="PanC"/>
    <property type="match status" value="1"/>
</dbReference>
<feature type="binding site" evidence="9">
    <location>
        <begin position="145"/>
        <end position="148"/>
    </location>
    <ligand>
        <name>ATP</name>
        <dbReference type="ChEBI" id="CHEBI:30616"/>
    </ligand>
</feature>
<evidence type="ECO:0000313" key="11">
    <source>
        <dbReference type="Proteomes" id="UP000823937"/>
    </source>
</evidence>
<keyword evidence="6 9" id="KW-0547">Nucleotide-binding</keyword>
<comment type="caution">
    <text evidence="10">The sequence shown here is derived from an EMBL/GenBank/DDBJ whole genome shotgun (WGS) entry which is preliminary data.</text>
</comment>
<evidence type="ECO:0000256" key="7">
    <source>
        <dbReference type="ARBA" id="ARBA00022840"/>
    </source>
</evidence>
<feature type="binding site" evidence="9">
    <location>
        <position position="59"/>
    </location>
    <ligand>
        <name>beta-alanine</name>
        <dbReference type="ChEBI" id="CHEBI:57966"/>
    </ligand>
</feature>
<comment type="pathway">
    <text evidence="1 9">Cofactor biosynthesis; (R)-pantothenate biosynthesis; (R)-pantothenate from (R)-pantoate and beta-alanine: step 1/1.</text>
</comment>
<proteinExistence type="inferred from homology"/>
<dbReference type="GO" id="GO:0005829">
    <property type="term" value="C:cytosol"/>
    <property type="evidence" value="ECO:0007669"/>
    <property type="project" value="TreeGrafter"/>
</dbReference>
<dbReference type="FunFam" id="3.30.1300.10:FF:000001">
    <property type="entry name" value="Pantothenate synthetase"/>
    <property type="match status" value="1"/>
</dbReference>
<dbReference type="SUPFAM" id="SSF52374">
    <property type="entry name" value="Nucleotidylyl transferase"/>
    <property type="match status" value="1"/>
</dbReference>
<keyword evidence="3 9" id="KW-0963">Cytoplasm</keyword>
<dbReference type="InterPro" id="IPR014729">
    <property type="entry name" value="Rossmann-like_a/b/a_fold"/>
</dbReference>
<comment type="similarity">
    <text evidence="2 9">Belongs to the pantothenate synthetase family.</text>
</comment>
<feature type="active site" description="Proton donor" evidence="9">
    <location>
        <position position="35"/>
    </location>
</feature>
<dbReference type="Gene3D" id="3.40.50.620">
    <property type="entry name" value="HUPs"/>
    <property type="match status" value="1"/>
</dbReference>
<comment type="function">
    <text evidence="9">Catalyzes the condensation of pantoate with beta-alanine in an ATP-dependent reaction via a pantoyl-adenylate intermediate.</text>
</comment>
<dbReference type="NCBIfam" id="TIGR00018">
    <property type="entry name" value="panC"/>
    <property type="match status" value="1"/>
</dbReference>
<dbReference type="AlphaFoldDB" id="A0A9D1PMI2"/>
<dbReference type="GO" id="GO:0005524">
    <property type="term" value="F:ATP binding"/>
    <property type="evidence" value="ECO:0007669"/>
    <property type="project" value="UniProtKB-KW"/>
</dbReference>
<feature type="binding site" evidence="9">
    <location>
        <position position="59"/>
    </location>
    <ligand>
        <name>(R)-pantoate</name>
        <dbReference type="ChEBI" id="CHEBI:15980"/>
    </ligand>
</feature>
<dbReference type="PANTHER" id="PTHR21299">
    <property type="entry name" value="CYTIDYLATE KINASE/PANTOATE-BETA-ALANINE LIGASE"/>
    <property type="match status" value="1"/>
</dbReference>
<dbReference type="GO" id="GO:0004592">
    <property type="term" value="F:pantoate-beta-alanine ligase activity"/>
    <property type="evidence" value="ECO:0007669"/>
    <property type="project" value="UniProtKB-UniRule"/>
</dbReference>
<dbReference type="Proteomes" id="UP000823937">
    <property type="component" value="Unassembled WGS sequence"/>
</dbReference>
<evidence type="ECO:0000256" key="5">
    <source>
        <dbReference type="ARBA" id="ARBA00022655"/>
    </source>
</evidence>
<reference evidence="10" key="2">
    <citation type="submission" date="2021-04" db="EMBL/GenBank/DDBJ databases">
        <authorList>
            <person name="Gilroy R."/>
        </authorList>
    </citation>
    <scope>NUCLEOTIDE SEQUENCE</scope>
    <source>
        <strain evidence="10">CHK169-2315</strain>
    </source>
</reference>
<reference evidence="10" key="1">
    <citation type="journal article" date="2021" name="PeerJ">
        <title>Extensive microbial diversity within the chicken gut microbiome revealed by metagenomics and culture.</title>
        <authorList>
            <person name="Gilroy R."/>
            <person name="Ravi A."/>
            <person name="Getino M."/>
            <person name="Pursley I."/>
            <person name="Horton D.L."/>
            <person name="Alikhan N.F."/>
            <person name="Baker D."/>
            <person name="Gharbi K."/>
            <person name="Hall N."/>
            <person name="Watson M."/>
            <person name="Adriaenssens E.M."/>
            <person name="Foster-Nyarko E."/>
            <person name="Jarju S."/>
            <person name="Secka A."/>
            <person name="Antonio M."/>
            <person name="Oren A."/>
            <person name="Chaudhuri R.R."/>
            <person name="La Ragione R."/>
            <person name="Hildebrand F."/>
            <person name="Pallen M.J."/>
        </authorList>
    </citation>
    <scope>NUCLEOTIDE SEQUENCE</scope>
    <source>
        <strain evidence="10">CHK169-2315</strain>
    </source>
</reference>
<dbReference type="GO" id="GO:0015940">
    <property type="term" value="P:pantothenate biosynthetic process"/>
    <property type="evidence" value="ECO:0007669"/>
    <property type="project" value="UniProtKB-UniRule"/>
</dbReference>
<name>A0A9D1PMI2_9BACI</name>
<dbReference type="InterPro" id="IPR004821">
    <property type="entry name" value="Cyt_trans-like"/>
</dbReference>
<dbReference type="InterPro" id="IPR003721">
    <property type="entry name" value="Pantoate_ligase"/>
</dbReference>
<dbReference type="Pfam" id="PF02569">
    <property type="entry name" value="Pantoate_ligase"/>
    <property type="match status" value="1"/>
</dbReference>
<protein>
    <recommendedName>
        <fullName evidence="9">Pantothenate synthetase</fullName>
        <shortName evidence="9">PS</shortName>
        <ecNumber evidence="9">6.3.2.1</ecNumber>
    </recommendedName>
    <alternativeName>
        <fullName evidence="9">Pantoate--beta-alanine ligase</fullName>
    </alternativeName>
    <alternativeName>
        <fullName evidence="9">Pantoate-activating enzyme</fullName>
    </alternativeName>
</protein>
<sequence>MKVIYDVKSLKEELNTCGDKSIGFVPTMGYLHEGHLSLVTEAKNENDIIVMSIFVNPLQFGPNEDLDTYPRDEERDCVLAEAAGVDILFMPSVEVMYPNHMSIQMTVTSRTDVLCGQSRPGHFDGVVTVLTKLFHLIMPTRAYFGLKDAQQFAVVHYLVKDLNFPLTVIGLQTVRERDGLAKSSRNVYLSETERKNALALYRSLQHAKDLVQNGWRDVVRLKEEIHRYLEHNCTGTVDYVDILRYPDLTIVDELHEQVIIAVAVQFAKARLIDNIILTKDGHEVKTVNGEMNDSCFVQ</sequence>
<feature type="binding site" evidence="9">
    <location>
        <begin position="182"/>
        <end position="185"/>
    </location>
    <ligand>
        <name>ATP</name>
        <dbReference type="ChEBI" id="CHEBI:30616"/>
    </ligand>
</feature>
<feature type="binding site" evidence="9">
    <location>
        <begin position="28"/>
        <end position="35"/>
    </location>
    <ligand>
        <name>ATP</name>
        <dbReference type="ChEBI" id="CHEBI:30616"/>
    </ligand>
</feature>
<feature type="binding site" evidence="9">
    <location>
        <position position="174"/>
    </location>
    <ligand>
        <name>ATP</name>
        <dbReference type="ChEBI" id="CHEBI:30616"/>
    </ligand>
</feature>
<comment type="miscellaneous">
    <text evidence="9">The reaction proceeds by a bi uni uni bi ping pong mechanism.</text>
</comment>
<evidence type="ECO:0000256" key="2">
    <source>
        <dbReference type="ARBA" id="ARBA00009256"/>
    </source>
</evidence>
<dbReference type="EMBL" id="DXHX01000125">
    <property type="protein sequence ID" value="HIV75150.1"/>
    <property type="molecule type" value="Genomic_DNA"/>
</dbReference>
<evidence type="ECO:0000256" key="9">
    <source>
        <dbReference type="HAMAP-Rule" id="MF_00158"/>
    </source>
</evidence>
<dbReference type="FunFam" id="3.40.50.620:FF:000013">
    <property type="entry name" value="Pantothenate synthetase"/>
    <property type="match status" value="1"/>
</dbReference>
<gene>
    <name evidence="9 10" type="primary">panC</name>
    <name evidence="10" type="ORF">H9895_08750</name>
</gene>
<comment type="catalytic activity">
    <reaction evidence="8 9">
        <text>(R)-pantoate + beta-alanine + ATP = (R)-pantothenate + AMP + diphosphate + H(+)</text>
        <dbReference type="Rhea" id="RHEA:10912"/>
        <dbReference type="ChEBI" id="CHEBI:15378"/>
        <dbReference type="ChEBI" id="CHEBI:15980"/>
        <dbReference type="ChEBI" id="CHEBI:29032"/>
        <dbReference type="ChEBI" id="CHEBI:30616"/>
        <dbReference type="ChEBI" id="CHEBI:33019"/>
        <dbReference type="ChEBI" id="CHEBI:57966"/>
        <dbReference type="ChEBI" id="CHEBI:456215"/>
        <dbReference type="EC" id="6.3.2.1"/>
    </reaction>
</comment>